<dbReference type="GO" id="GO:0005524">
    <property type="term" value="F:ATP binding"/>
    <property type="evidence" value="ECO:0007669"/>
    <property type="project" value="UniProtKB-UniRule"/>
</dbReference>
<sequence length="205" mass="22476">MYKVGITGGIGSGKTTACKVFEVLGIPVFYADTVAKEIMCKDAVLVAGVKAAFGNESYFEDGKLNNKHIAGIVFNNETALKQLNALVHPAVFRAFDAWEATIPSGTPYTLKEAALLFESGSYKMCDTNILVTAPYDLKLKRVMQRDGVSAEQVKARMDKQLSDEEKSKLANHFIVNDEQQSIIEQVLALHQQFLKAAEALKSINV</sequence>
<dbReference type="EC" id="2.7.1.24" evidence="5 6"/>
<keyword evidence="5" id="KW-0808">Transferase</keyword>
<keyword evidence="5" id="KW-0963">Cytoplasm</keyword>
<dbReference type="UniPathway" id="UPA00241">
    <property type="reaction ID" value="UER00356"/>
</dbReference>
<dbReference type="PANTHER" id="PTHR10695:SF46">
    <property type="entry name" value="BIFUNCTIONAL COENZYME A SYNTHASE-RELATED"/>
    <property type="match status" value="1"/>
</dbReference>
<dbReference type="PANTHER" id="PTHR10695">
    <property type="entry name" value="DEPHOSPHO-COA KINASE-RELATED"/>
    <property type="match status" value="1"/>
</dbReference>
<proteinExistence type="inferred from homology"/>
<dbReference type="SUPFAM" id="SSF52540">
    <property type="entry name" value="P-loop containing nucleoside triphosphate hydrolases"/>
    <property type="match status" value="1"/>
</dbReference>
<keyword evidence="5 7" id="KW-0418">Kinase</keyword>
<dbReference type="Pfam" id="PF01121">
    <property type="entry name" value="CoaE"/>
    <property type="match status" value="1"/>
</dbReference>
<dbReference type="RefSeq" id="WP_090771260.1">
    <property type="nucleotide sequence ID" value="NZ_FMZH01000009.1"/>
</dbReference>
<dbReference type="Proteomes" id="UP000199455">
    <property type="component" value="Unassembled WGS sequence"/>
</dbReference>
<keyword evidence="2 5" id="KW-0547">Nucleotide-binding</keyword>
<protein>
    <recommendedName>
        <fullName evidence="5 6">Dephospho-CoA kinase</fullName>
        <ecNumber evidence="5 6">2.7.1.24</ecNumber>
    </recommendedName>
    <alternativeName>
        <fullName evidence="5">Dephosphocoenzyme A kinase</fullName>
    </alternativeName>
</protein>
<dbReference type="STRING" id="390242.SAMN04488024_109132"/>
<evidence type="ECO:0000313" key="8">
    <source>
        <dbReference type="Proteomes" id="UP000199455"/>
    </source>
</evidence>
<evidence type="ECO:0000256" key="6">
    <source>
        <dbReference type="NCBIfam" id="TIGR00152"/>
    </source>
</evidence>
<dbReference type="PROSITE" id="PS51219">
    <property type="entry name" value="DPCK"/>
    <property type="match status" value="1"/>
</dbReference>
<keyword evidence="4 5" id="KW-0173">Coenzyme A biosynthesis</keyword>
<dbReference type="GO" id="GO:0004140">
    <property type="term" value="F:dephospho-CoA kinase activity"/>
    <property type="evidence" value="ECO:0007669"/>
    <property type="project" value="UniProtKB-UniRule"/>
</dbReference>
<dbReference type="CDD" id="cd02022">
    <property type="entry name" value="DPCK"/>
    <property type="match status" value="1"/>
</dbReference>
<evidence type="ECO:0000313" key="7">
    <source>
        <dbReference type="EMBL" id="SDD93986.1"/>
    </source>
</evidence>
<accession>A0A1G6YWM1</accession>
<dbReference type="Gene3D" id="3.40.50.300">
    <property type="entry name" value="P-loop containing nucleotide triphosphate hydrolases"/>
    <property type="match status" value="1"/>
</dbReference>
<dbReference type="InterPro" id="IPR001977">
    <property type="entry name" value="Depp_CoAkinase"/>
</dbReference>
<evidence type="ECO:0000256" key="3">
    <source>
        <dbReference type="ARBA" id="ARBA00022840"/>
    </source>
</evidence>
<comment type="function">
    <text evidence="5">Catalyzes the phosphorylation of the 3'-hydroxyl group of dephosphocoenzyme A to form coenzyme A.</text>
</comment>
<reference evidence="8" key="1">
    <citation type="submission" date="2016-10" db="EMBL/GenBank/DDBJ databases">
        <authorList>
            <person name="Varghese N."/>
            <person name="Submissions S."/>
        </authorList>
    </citation>
    <scope>NUCLEOTIDE SEQUENCE [LARGE SCALE GENOMIC DNA]</scope>
    <source>
        <strain evidence="8">DSM 18609</strain>
    </source>
</reference>
<comment type="catalytic activity">
    <reaction evidence="5">
        <text>3'-dephospho-CoA + ATP = ADP + CoA + H(+)</text>
        <dbReference type="Rhea" id="RHEA:18245"/>
        <dbReference type="ChEBI" id="CHEBI:15378"/>
        <dbReference type="ChEBI" id="CHEBI:30616"/>
        <dbReference type="ChEBI" id="CHEBI:57287"/>
        <dbReference type="ChEBI" id="CHEBI:57328"/>
        <dbReference type="ChEBI" id="CHEBI:456216"/>
        <dbReference type="EC" id="2.7.1.24"/>
    </reaction>
</comment>
<dbReference type="NCBIfam" id="TIGR00152">
    <property type="entry name" value="dephospho-CoA kinase"/>
    <property type="match status" value="1"/>
</dbReference>
<evidence type="ECO:0000256" key="4">
    <source>
        <dbReference type="ARBA" id="ARBA00022993"/>
    </source>
</evidence>
<feature type="binding site" evidence="5">
    <location>
        <begin position="11"/>
        <end position="16"/>
    </location>
    <ligand>
        <name>ATP</name>
        <dbReference type="ChEBI" id="CHEBI:30616"/>
    </ligand>
</feature>
<dbReference type="HAMAP" id="MF_00376">
    <property type="entry name" value="Dephospho_CoA_kinase"/>
    <property type="match status" value="1"/>
</dbReference>
<dbReference type="GO" id="GO:0015937">
    <property type="term" value="P:coenzyme A biosynthetic process"/>
    <property type="evidence" value="ECO:0007669"/>
    <property type="project" value="UniProtKB-UniRule"/>
</dbReference>
<evidence type="ECO:0000256" key="2">
    <source>
        <dbReference type="ARBA" id="ARBA00022741"/>
    </source>
</evidence>
<comment type="subcellular location">
    <subcellularLocation>
        <location evidence="5">Cytoplasm</location>
    </subcellularLocation>
</comment>
<evidence type="ECO:0000256" key="1">
    <source>
        <dbReference type="ARBA" id="ARBA00009018"/>
    </source>
</evidence>
<dbReference type="EMBL" id="FMZH01000009">
    <property type="protein sequence ID" value="SDD93986.1"/>
    <property type="molecule type" value="Genomic_DNA"/>
</dbReference>
<keyword evidence="3 5" id="KW-0067">ATP-binding</keyword>
<organism evidence="7 8">
    <name type="scientific">Pedobacter soli</name>
    <dbReference type="NCBI Taxonomy" id="390242"/>
    <lineage>
        <taxon>Bacteria</taxon>
        <taxon>Pseudomonadati</taxon>
        <taxon>Bacteroidota</taxon>
        <taxon>Sphingobacteriia</taxon>
        <taxon>Sphingobacteriales</taxon>
        <taxon>Sphingobacteriaceae</taxon>
        <taxon>Pedobacter</taxon>
    </lineage>
</organism>
<dbReference type="AlphaFoldDB" id="A0A1G6YWM1"/>
<dbReference type="GO" id="GO:0005737">
    <property type="term" value="C:cytoplasm"/>
    <property type="evidence" value="ECO:0007669"/>
    <property type="project" value="UniProtKB-SubCell"/>
</dbReference>
<dbReference type="InterPro" id="IPR027417">
    <property type="entry name" value="P-loop_NTPase"/>
</dbReference>
<comment type="similarity">
    <text evidence="1 5">Belongs to the CoaE family.</text>
</comment>
<name>A0A1G6YWM1_9SPHI</name>
<comment type="pathway">
    <text evidence="5">Cofactor biosynthesis; coenzyme A biosynthesis; CoA from (R)-pantothenate: step 5/5.</text>
</comment>
<keyword evidence="8" id="KW-1185">Reference proteome</keyword>
<gene>
    <name evidence="5" type="primary">coaE</name>
    <name evidence="7" type="ORF">SAMN04488024_109132</name>
</gene>
<evidence type="ECO:0000256" key="5">
    <source>
        <dbReference type="HAMAP-Rule" id="MF_00376"/>
    </source>
</evidence>